<reference evidence="4 5" key="1">
    <citation type="submission" date="2018-06" db="EMBL/GenBank/DDBJ databases">
        <title>Genomic Encyclopedia of Archaeal and Bacterial Type Strains, Phase II (KMG-II): from individual species to whole genera.</title>
        <authorList>
            <person name="Goeker M."/>
        </authorList>
    </citation>
    <scope>NUCLEOTIDE SEQUENCE [LARGE SCALE GENOMIC DNA]</scope>
    <source>
        <strain evidence="4 5">DSM 23446</strain>
    </source>
</reference>
<dbReference type="InterPro" id="IPR025645">
    <property type="entry name" value="DUF4349"/>
</dbReference>
<dbReference type="RefSeq" id="WP_111613435.1">
    <property type="nucleotide sequence ID" value="NZ_QLLK01000020.1"/>
</dbReference>
<sequence>MKLVIYQIHVVLLFVIAACGNSGVSTDYLAEVSNYSELEGSDQTASSQPPTEFIERKVIREGSINFKCGDILETETFLRKEVKVLNGFISMESKNAYGERTEKSMTIRVPSENFDLLNEKINLHALKIDNATSSSEDVTEQYIDVEARLNAKKELEKRYTELVQQAENLEEVLGLERELATVRGDIESLQGRINYLRNRISLSTLHVTFYQESEKAFGFISKVREGIKNGWKNLQWFVIFLVNLWPFFLVMAALLFLLLRRKKTPPPVK</sequence>
<proteinExistence type="predicted"/>
<evidence type="ECO:0000313" key="4">
    <source>
        <dbReference type="EMBL" id="RAI83915.1"/>
    </source>
</evidence>
<comment type="caution">
    <text evidence="4">The sequence shown here is derived from an EMBL/GenBank/DDBJ whole genome shotgun (WGS) entry which is preliminary data.</text>
</comment>
<feature type="coiled-coil region" evidence="1">
    <location>
        <begin position="145"/>
        <end position="172"/>
    </location>
</feature>
<evidence type="ECO:0000259" key="3">
    <source>
        <dbReference type="Pfam" id="PF14257"/>
    </source>
</evidence>
<evidence type="ECO:0000256" key="2">
    <source>
        <dbReference type="SAM" id="Phobius"/>
    </source>
</evidence>
<organism evidence="4 5">
    <name type="scientific">Algoriphagus yeomjeoni</name>
    <dbReference type="NCBI Taxonomy" id="291403"/>
    <lineage>
        <taxon>Bacteria</taxon>
        <taxon>Pseudomonadati</taxon>
        <taxon>Bacteroidota</taxon>
        <taxon>Cytophagia</taxon>
        <taxon>Cytophagales</taxon>
        <taxon>Cyclobacteriaceae</taxon>
        <taxon>Algoriphagus</taxon>
    </lineage>
</organism>
<feature type="domain" description="DUF4349" evidence="3">
    <location>
        <begin position="56"/>
        <end position="259"/>
    </location>
</feature>
<dbReference type="EMBL" id="QLLK01000020">
    <property type="protein sequence ID" value="RAI83915.1"/>
    <property type="molecule type" value="Genomic_DNA"/>
</dbReference>
<evidence type="ECO:0000256" key="1">
    <source>
        <dbReference type="SAM" id="Coils"/>
    </source>
</evidence>
<feature type="transmembrane region" description="Helical" evidence="2">
    <location>
        <begin position="236"/>
        <end position="259"/>
    </location>
</feature>
<keyword evidence="5" id="KW-1185">Reference proteome</keyword>
<keyword evidence="2" id="KW-1133">Transmembrane helix</keyword>
<keyword evidence="1" id="KW-0175">Coiled coil</keyword>
<name>A0A327NV26_9BACT</name>
<dbReference type="Proteomes" id="UP000249610">
    <property type="component" value="Unassembled WGS sequence"/>
</dbReference>
<gene>
    <name evidence="4" type="ORF">LV83_04133</name>
</gene>
<evidence type="ECO:0000313" key="5">
    <source>
        <dbReference type="Proteomes" id="UP000249610"/>
    </source>
</evidence>
<dbReference type="OrthoDB" id="5381491at2"/>
<dbReference type="Pfam" id="PF14257">
    <property type="entry name" value="DUF4349"/>
    <property type="match status" value="1"/>
</dbReference>
<dbReference type="AlphaFoldDB" id="A0A327NV26"/>
<protein>
    <submittedName>
        <fullName evidence="4">Uncharacterized protein DUF4349</fullName>
    </submittedName>
</protein>
<keyword evidence="2" id="KW-0812">Transmembrane</keyword>
<accession>A0A327NV26</accession>
<dbReference type="PROSITE" id="PS51257">
    <property type="entry name" value="PROKAR_LIPOPROTEIN"/>
    <property type="match status" value="1"/>
</dbReference>
<keyword evidence="2" id="KW-0472">Membrane</keyword>